<dbReference type="PANTHER" id="PTHR33387">
    <property type="entry name" value="RMLC-LIKE JELLY ROLL FOLD PROTEIN"/>
    <property type="match status" value="1"/>
</dbReference>
<evidence type="ECO:0000259" key="1">
    <source>
        <dbReference type="Pfam" id="PF06172"/>
    </source>
</evidence>
<protein>
    <recommendedName>
        <fullName evidence="1">DUF985 domain-containing protein</fullName>
    </recommendedName>
</protein>
<accession>A0A2A2GE17</accession>
<dbReference type="SUPFAM" id="SSF51182">
    <property type="entry name" value="RmlC-like cupins"/>
    <property type="match status" value="1"/>
</dbReference>
<dbReference type="AlphaFoldDB" id="A0A2A2GE17"/>
<feature type="domain" description="DUF985" evidence="1">
    <location>
        <begin position="5"/>
        <end position="137"/>
    </location>
</feature>
<dbReference type="Pfam" id="PF06172">
    <property type="entry name" value="Cupin_5"/>
    <property type="match status" value="1"/>
</dbReference>
<dbReference type="RefSeq" id="WP_095605360.1">
    <property type="nucleotide sequence ID" value="NZ_NSKE01000002.1"/>
</dbReference>
<dbReference type="OrthoDB" id="9798288at2"/>
<dbReference type="InterPro" id="IPR039935">
    <property type="entry name" value="YML079W-like"/>
</dbReference>
<sequence length="159" mass="18206">MDDVEQIIDRLDLSPHPEGGYYRETYKSEQQVKLLDGMERSAGTGIYFLLTEGVLSDWHRVQWDELWHFYASDTLILEVVDRDGELKKLKLGNDFTDDVEFQRLVPGYCCQRAYTTGSYSLVGCTVSPGFEFEDFEMISSEDLAREYPGIAAKILSNPI</sequence>
<organism evidence="2 3">
    <name type="scientific">Fodinibius salipaludis</name>
    <dbReference type="NCBI Taxonomy" id="2032627"/>
    <lineage>
        <taxon>Bacteria</taxon>
        <taxon>Pseudomonadati</taxon>
        <taxon>Balneolota</taxon>
        <taxon>Balneolia</taxon>
        <taxon>Balneolales</taxon>
        <taxon>Balneolaceae</taxon>
        <taxon>Fodinibius</taxon>
    </lineage>
</organism>
<dbReference type="InterPro" id="IPR014710">
    <property type="entry name" value="RmlC-like_jellyroll"/>
</dbReference>
<proteinExistence type="predicted"/>
<evidence type="ECO:0000313" key="2">
    <source>
        <dbReference type="EMBL" id="PAU95234.1"/>
    </source>
</evidence>
<dbReference type="Gene3D" id="2.60.120.10">
    <property type="entry name" value="Jelly Rolls"/>
    <property type="match status" value="1"/>
</dbReference>
<dbReference type="PANTHER" id="PTHR33387:SF3">
    <property type="entry name" value="DUF985 DOMAIN-CONTAINING PROTEIN"/>
    <property type="match status" value="1"/>
</dbReference>
<gene>
    <name evidence="2" type="ORF">CK503_03285</name>
</gene>
<reference evidence="2 3" key="1">
    <citation type="submission" date="2017-08" db="EMBL/GenBank/DDBJ databases">
        <title>Aliifodinibius alkalisoli sp. nov., isolated from saline alkaline soil.</title>
        <authorList>
            <person name="Liu D."/>
            <person name="Zhang G."/>
        </authorList>
    </citation>
    <scope>NUCLEOTIDE SEQUENCE [LARGE SCALE GENOMIC DNA]</scope>
    <source>
        <strain evidence="2 3">WN023</strain>
    </source>
</reference>
<dbReference type="InterPro" id="IPR009327">
    <property type="entry name" value="Cupin_DUF985"/>
</dbReference>
<dbReference type="InterPro" id="IPR011051">
    <property type="entry name" value="RmlC_Cupin_sf"/>
</dbReference>
<dbReference type="CDD" id="cd06121">
    <property type="entry name" value="cupin_YML079wp"/>
    <property type="match status" value="1"/>
</dbReference>
<name>A0A2A2GE17_9BACT</name>
<evidence type="ECO:0000313" key="3">
    <source>
        <dbReference type="Proteomes" id="UP000218831"/>
    </source>
</evidence>
<dbReference type="Proteomes" id="UP000218831">
    <property type="component" value="Unassembled WGS sequence"/>
</dbReference>
<comment type="caution">
    <text evidence="2">The sequence shown here is derived from an EMBL/GenBank/DDBJ whole genome shotgun (WGS) entry which is preliminary data.</text>
</comment>
<keyword evidence="3" id="KW-1185">Reference proteome</keyword>
<dbReference type="EMBL" id="NSKE01000002">
    <property type="protein sequence ID" value="PAU95234.1"/>
    <property type="molecule type" value="Genomic_DNA"/>
</dbReference>